<dbReference type="PANTHER" id="PTHR43459:SF1">
    <property type="entry name" value="EG:BACN32G11.4 PROTEIN"/>
    <property type="match status" value="1"/>
</dbReference>
<evidence type="ECO:0000256" key="1">
    <source>
        <dbReference type="ARBA" id="ARBA00005254"/>
    </source>
</evidence>
<dbReference type="PANTHER" id="PTHR43459">
    <property type="entry name" value="ENOYL-COA HYDRATASE"/>
    <property type="match status" value="1"/>
</dbReference>
<dbReference type="SUPFAM" id="SSF52096">
    <property type="entry name" value="ClpP/crotonase"/>
    <property type="match status" value="1"/>
</dbReference>
<proteinExistence type="inferred from homology"/>
<keyword evidence="4" id="KW-1185">Reference proteome</keyword>
<dbReference type="STRING" id="1736691.SAMN06295964_0938"/>
<dbReference type="OrthoDB" id="8452484at2"/>
<name>A0A1T4YUA1_9ACTN</name>
<dbReference type="EMBL" id="LT796768">
    <property type="protein sequence ID" value="SKB05437.1"/>
    <property type="molecule type" value="Genomic_DNA"/>
</dbReference>
<dbReference type="InterPro" id="IPR001753">
    <property type="entry name" value="Enoyl-CoA_hydra/iso"/>
</dbReference>
<dbReference type="Gene3D" id="1.10.12.10">
    <property type="entry name" value="Lyase 2-enoyl-coa Hydratase, Chain A, domain 2"/>
    <property type="match status" value="1"/>
</dbReference>
<keyword evidence="2" id="KW-1133">Transmembrane helix</keyword>
<evidence type="ECO:0000313" key="3">
    <source>
        <dbReference type="EMBL" id="SKB05437.1"/>
    </source>
</evidence>
<dbReference type="GO" id="GO:0003824">
    <property type="term" value="F:catalytic activity"/>
    <property type="evidence" value="ECO:0007669"/>
    <property type="project" value="UniProtKB-ARBA"/>
</dbReference>
<gene>
    <name evidence="3" type="ORF">SAMN06295964_0938</name>
</gene>
<dbReference type="Proteomes" id="UP000191040">
    <property type="component" value="Chromosome I"/>
</dbReference>
<dbReference type="Gene3D" id="3.90.226.10">
    <property type="entry name" value="2-enoyl-CoA Hydratase, Chain A, domain 1"/>
    <property type="match status" value="1"/>
</dbReference>
<evidence type="ECO:0000256" key="2">
    <source>
        <dbReference type="SAM" id="Phobius"/>
    </source>
</evidence>
<accession>A0A1T4YUA1</accession>
<feature type="transmembrane region" description="Helical" evidence="2">
    <location>
        <begin position="117"/>
        <end position="140"/>
    </location>
</feature>
<protein>
    <submittedName>
        <fullName evidence="3">Enoyl-CoA hydratase</fullName>
    </submittedName>
</protein>
<organism evidence="3 4">
    <name type="scientific">Aeromicrobium choanae</name>
    <dbReference type="NCBI Taxonomy" id="1736691"/>
    <lineage>
        <taxon>Bacteria</taxon>
        <taxon>Bacillati</taxon>
        <taxon>Actinomycetota</taxon>
        <taxon>Actinomycetes</taxon>
        <taxon>Propionibacteriales</taxon>
        <taxon>Nocardioidaceae</taxon>
        <taxon>Aeromicrobium</taxon>
    </lineage>
</organism>
<dbReference type="RefSeq" id="WP_078699074.1">
    <property type="nucleotide sequence ID" value="NZ_LT796768.1"/>
</dbReference>
<reference evidence="4" key="1">
    <citation type="submission" date="2017-02" db="EMBL/GenBank/DDBJ databases">
        <authorList>
            <person name="Varghese N."/>
            <person name="Submissions S."/>
        </authorList>
    </citation>
    <scope>NUCLEOTIDE SEQUENCE [LARGE SCALE GENOMIC DNA]</scope>
    <source>
        <strain evidence="4">9H-4</strain>
    </source>
</reference>
<dbReference type="CDD" id="cd06558">
    <property type="entry name" value="crotonase-like"/>
    <property type="match status" value="1"/>
</dbReference>
<dbReference type="InterPro" id="IPR014748">
    <property type="entry name" value="Enoyl-CoA_hydra_C"/>
</dbReference>
<sequence length="285" mass="29815">MSQLINGTSTDDDVYGEVADGIGTITLNRPDRRNALSDAMVAGLETLLDAMQDSEDVGVIVITGAGKAFCSGGDVQDFDAKGGEGGGSSEVDAEAVEAQRQAQRATVGKIYRSRKPVIAAIPGAAAGAGLGLALAADFRIGSERAVFATAFGAVGLSGDFGVAWLLNDIVGPVKARELMLLNPRVRAEEARSLGLLNEVVPEDEFDARVRALAEQLANGPAQAYEYMLDNLDRAPRVSLEESMDAEVPLHKATGLTEDHIGAVRAFVEKRTPVFGTRATSAGGDR</sequence>
<dbReference type="AlphaFoldDB" id="A0A1T4YUA1"/>
<feature type="transmembrane region" description="Helical" evidence="2">
    <location>
        <begin position="146"/>
        <end position="166"/>
    </location>
</feature>
<dbReference type="Pfam" id="PF00378">
    <property type="entry name" value="ECH_1"/>
    <property type="match status" value="1"/>
</dbReference>
<comment type="similarity">
    <text evidence="1">Belongs to the enoyl-CoA hydratase/isomerase family.</text>
</comment>
<evidence type="ECO:0000313" key="4">
    <source>
        <dbReference type="Proteomes" id="UP000191040"/>
    </source>
</evidence>
<keyword evidence="2" id="KW-0472">Membrane</keyword>
<dbReference type="InterPro" id="IPR029045">
    <property type="entry name" value="ClpP/crotonase-like_dom_sf"/>
</dbReference>
<keyword evidence="2" id="KW-0812">Transmembrane</keyword>